<dbReference type="AlphaFoldDB" id="A0A0P1IFM0"/>
<dbReference type="RefSeq" id="WP_058280466.1">
    <property type="nucleotide sequence ID" value="NZ_CYUD01000002.1"/>
</dbReference>
<dbReference type="Proteomes" id="UP000051260">
    <property type="component" value="Unassembled WGS sequence"/>
</dbReference>
<dbReference type="OrthoDB" id="1453400at2"/>
<dbReference type="STRING" id="1715692.RUE5091_00674"/>
<proteinExistence type="predicted"/>
<sequence length="101" mass="11260">MTHVAEIVTFTLANGTTPEEFVKLSQASEAFVRNAPGFAHRQLSQGEDGRWTDYVIWTDMKAAKDAAAQFPQQDFCAGLMAAINPESIQMRHENVLWNMTA</sequence>
<evidence type="ECO:0008006" key="3">
    <source>
        <dbReference type="Google" id="ProtNLM"/>
    </source>
</evidence>
<dbReference type="InterPro" id="IPR011008">
    <property type="entry name" value="Dimeric_a/b-barrel"/>
</dbReference>
<evidence type="ECO:0000313" key="1">
    <source>
        <dbReference type="EMBL" id="CUJ88271.1"/>
    </source>
</evidence>
<protein>
    <recommendedName>
        <fullName evidence="3">Antibiotic biosynthesis monooxygenase</fullName>
    </recommendedName>
</protein>
<dbReference type="Gene3D" id="3.30.70.100">
    <property type="match status" value="1"/>
</dbReference>
<gene>
    <name evidence="1" type="ORF">RUE5091_00674</name>
</gene>
<evidence type="ECO:0000313" key="2">
    <source>
        <dbReference type="Proteomes" id="UP000051260"/>
    </source>
</evidence>
<dbReference type="EMBL" id="CYUD01000002">
    <property type="protein sequence ID" value="CUJ88271.1"/>
    <property type="molecule type" value="Genomic_DNA"/>
</dbReference>
<reference evidence="2" key="1">
    <citation type="submission" date="2015-09" db="EMBL/GenBank/DDBJ databases">
        <authorList>
            <person name="Rodrigo-Torres L."/>
            <person name="Arahal D.R."/>
        </authorList>
    </citation>
    <scope>NUCLEOTIDE SEQUENCE [LARGE SCALE GENOMIC DNA]</scope>
    <source>
        <strain evidence="2">CECT 5091</strain>
    </source>
</reference>
<name>A0A0P1IFM0_9RHOB</name>
<keyword evidence="2" id="KW-1185">Reference proteome</keyword>
<organism evidence="1 2">
    <name type="scientific">Ruegeria denitrificans</name>
    <dbReference type="NCBI Taxonomy" id="1715692"/>
    <lineage>
        <taxon>Bacteria</taxon>
        <taxon>Pseudomonadati</taxon>
        <taxon>Pseudomonadota</taxon>
        <taxon>Alphaproteobacteria</taxon>
        <taxon>Rhodobacterales</taxon>
        <taxon>Roseobacteraceae</taxon>
        <taxon>Ruegeria</taxon>
    </lineage>
</organism>
<accession>A0A0P1IFM0</accession>
<dbReference type="SUPFAM" id="SSF54909">
    <property type="entry name" value="Dimeric alpha+beta barrel"/>
    <property type="match status" value="1"/>
</dbReference>